<reference evidence="2 3" key="1">
    <citation type="submission" date="2023-04" db="EMBL/GenBank/DDBJ databases">
        <title>A long-awaited taxogenomic arrangement of the family Halomonadaceae.</title>
        <authorList>
            <person name="De La Haba R."/>
            <person name="Chuvochina M."/>
            <person name="Wittouck S."/>
            <person name="Arahal D.R."/>
            <person name="Sanchez-Porro C."/>
            <person name="Hugenholtz P."/>
            <person name="Ventosa A."/>
        </authorList>
    </citation>
    <scope>NUCLEOTIDE SEQUENCE [LARGE SCALE GENOMIC DNA]</scope>
    <source>
        <strain evidence="2 3">DSM 22428</strain>
    </source>
</reference>
<dbReference type="PANTHER" id="PTHR43747">
    <property type="entry name" value="FAD-BINDING PROTEIN"/>
    <property type="match status" value="1"/>
</dbReference>
<evidence type="ECO:0000313" key="3">
    <source>
        <dbReference type="Proteomes" id="UP001269375"/>
    </source>
</evidence>
<name>A0ABU1GWV8_9GAMM</name>
<dbReference type="Pfam" id="PF01494">
    <property type="entry name" value="FAD_binding_3"/>
    <property type="match status" value="1"/>
</dbReference>
<keyword evidence="2" id="KW-0560">Oxidoreductase</keyword>
<protein>
    <submittedName>
        <fullName evidence="2">NAD(P)/FAD-dependent oxidoreductase</fullName>
        <ecNumber evidence="2">1.-.-.-</ecNumber>
    </submittedName>
</protein>
<organism evidence="2 3">
    <name type="scientific">Larsenimonas suaedae</name>
    <dbReference type="NCBI Taxonomy" id="1851019"/>
    <lineage>
        <taxon>Bacteria</taxon>
        <taxon>Pseudomonadati</taxon>
        <taxon>Pseudomonadota</taxon>
        <taxon>Gammaproteobacteria</taxon>
        <taxon>Oceanospirillales</taxon>
        <taxon>Halomonadaceae</taxon>
        <taxon>Larsenimonas</taxon>
    </lineage>
</organism>
<dbReference type="RefSeq" id="WP_251594177.1">
    <property type="nucleotide sequence ID" value="NZ_JAMLJI010000003.1"/>
</dbReference>
<dbReference type="InterPro" id="IPR002938">
    <property type="entry name" value="FAD-bd"/>
</dbReference>
<comment type="caution">
    <text evidence="2">The sequence shown here is derived from an EMBL/GenBank/DDBJ whole genome shotgun (WGS) entry which is preliminary data.</text>
</comment>
<sequence length="415" mass="45293">MTSTASDSTDIAIIGAGPAGAIAAKCLCDRGFRVRVIEAAQFPRFTIGESLLPQCMEDLAAAGLLDTVNDGGYQRKNGARFSQDEHVVDIDFRDKFSDGPGETFQVERAEFDHRLIQAAIEAGAEVRFGARVNGFTPDANAPSLDITPDDGAPYRLDARFVIDASGPGRVLARLCGLSRDPALSPRTAVFAHLHDNITAPGYDREKILLGAHHSAAERWFWLIPFSNGRASLGFVEPSDRLPQLGDSAEDRYRALWASFPELKRLLEHAELLRTPGEIQGYSANVTALTGPGYAIAGNAGEFLDPIFSSGVTIALRSGRRAAELAARELNGEAVDWRTEYEQPLRHGIDVFRAFVEAWYDGTLQTIIFHPNPPVYLKRMISAVLAGYAWDTANPFVANPRKHLGTLLDLCRKESA</sequence>
<dbReference type="PRINTS" id="PR00420">
    <property type="entry name" value="RNGMNOXGNASE"/>
</dbReference>
<evidence type="ECO:0000313" key="2">
    <source>
        <dbReference type="EMBL" id="MDR5896493.1"/>
    </source>
</evidence>
<accession>A0ABU1GWV8</accession>
<dbReference type="PANTHER" id="PTHR43747:SF1">
    <property type="entry name" value="SLR1998 PROTEIN"/>
    <property type="match status" value="1"/>
</dbReference>
<proteinExistence type="predicted"/>
<dbReference type="EMBL" id="JARWAO010000005">
    <property type="protein sequence ID" value="MDR5896493.1"/>
    <property type="molecule type" value="Genomic_DNA"/>
</dbReference>
<dbReference type="Gene3D" id="3.50.50.60">
    <property type="entry name" value="FAD/NAD(P)-binding domain"/>
    <property type="match status" value="1"/>
</dbReference>
<gene>
    <name evidence="2" type="ORF">QC825_10450</name>
</gene>
<dbReference type="EC" id="1.-.-.-" evidence="2"/>
<keyword evidence="3" id="KW-1185">Reference proteome</keyword>
<dbReference type="SUPFAM" id="SSF51905">
    <property type="entry name" value="FAD/NAD(P)-binding domain"/>
    <property type="match status" value="1"/>
</dbReference>
<feature type="domain" description="FAD-binding" evidence="1">
    <location>
        <begin position="9"/>
        <end position="178"/>
    </location>
</feature>
<dbReference type="InterPro" id="IPR036188">
    <property type="entry name" value="FAD/NAD-bd_sf"/>
</dbReference>
<dbReference type="GO" id="GO:0016491">
    <property type="term" value="F:oxidoreductase activity"/>
    <property type="evidence" value="ECO:0007669"/>
    <property type="project" value="UniProtKB-KW"/>
</dbReference>
<evidence type="ECO:0000259" key="1">
    <source>
        <dbReference type="Pfam" id="PF01494"/>
    </source>
</evidence>
<dbReference type="Proteomes" id="UP001269375">
    <property type="component" value="Unassembled WGS sequence"/>
</dbReference>
<dbReference type="InterPro" id="IPR050816">
    <property type="entry name" value="Flavin-dep_Halogenase_NPB"/>
</dbReference>